<dbReference type="EMBL" id="OZ034817">
    <property type="protein sequence ID" value="CAL1384259.1"/>
    <property type="molecule type" value="Genomic_DNA"/>
</dbReference>
<dbReference type="Proteomes" id="UP001497516">
    <property type="component" value="Chromosome 4"/>
</dbReference>
<sequence length="423" mass="48094">MDLYSELPEDILAKIAKDHLPSFSHFVPFSGVCRWWRIVGLQQLHLNNYRFPCLPGFLQSRTLTPDSHRFHPLPDFLAAAGDGSGTPPPPRPYSRSRRGLPRHVTIPLGLDTRISPPTNSNNPCVVTSKDGWVLVIQPAARPDPVKPYLLNPITGAFFTLPPLVISPDDILKAVISSSPDRHDERCHVILVFSSPRSPHCQLAWREVGVGPEEEGEKKKQKWAFMGLNFIMLKKAQFQDASYSQGKLYLADERSLHIFHNFIIITPLGLGGSRSRVTIPFGGEVRLRLFHLDDDDGQLHVIRYKRTLISFDSEPFKVYKLRQHANYDDEQSHAGWEKVRSLGGNAVLLSQQSHLHQSICLPAFRHNGVEDGRIYFVHIDDFRRGYQDKCCSSGVFDLSTQKLECFADDRDQHRNCFAFLPMPW</sequence>
<dbReference type="InterPro" id="IPR050942">
    <property type="entry name" value="F-box_BR-signaling"/>
</dbReference>
<accession>A0AAV2EEC0</accession>
<name>A0AAV2EEC0_9ROSI</name>
<keyword evidence="4" id="KW-1185">Reference proteome</keyword>
<protein>
    <recommendedName>
        <fullName evidence="2">KIB1-4 beta-propeller domain-containing protein</fullName>
    </recommendedName>
</protein>
<dbReference type="PANTHER" id="PTHR44259:SF113">
    <property type="entry name" value="OS06G0659700 PROTEIN"/>
    <property type="match status" value="1"/>
</dbReference>
<dbReference type="AlphaFoldDB" id="A0AAV2EEC0"/>
<evidence type="ECO:0000313" key="4">
    <source>
        <dbReference type="Proteomes" id="UP001497516"/>
    </source>
</evidence>
<evidence type="ECO:0000313" key="3">
    <source>
        <dbReference type="EMBL" id="CAL1384259.1"/>
    </source>
</evidence>
<feature type="domain" description="KIB1-4 beta-propeller" evidence="2">
    <location>
        <begin position="117"/>
        <end position="396"/>
    </location>
</feature>
<proteinExistence type="predicted"/>
<organism evidence="3 4">
    <name type="scientific">Linum trigynum</name>
    <dbReference type="NCBI Taxonomy" id="586398"/>
    <lineage>
        <taxon>Eukaryota</taxon>
        <taxon>Viridiplantae</taxon>
        <taxon>Streptophyta</taxon>
        <taxon>Embryophyta</taxon>
        <taxon>Tracheophyta</taxon>
        <taxon>Spermatophyta</taxon>
        <taxon>Magnoliopsida</taxon>
        <taxon>eudicotyledons</taxon>
        <taxon>Gunneridae</taxon>
        <taxon>Pentapetalae</taxon>
        <taxon>rosids</taxon>
        <taxon>fabids</taxon>
        <taxon>Malpighiales</taxon>
        <taxon>Linaceae</taxon>
        <taxon>Linum</taxon>
    </lineage>
</organism>
<dbReference type="PANTHER" id="PTHR44259">
    <property type="entry name" value="OS07G0183000 PROTEIN-RELATED"/>
    <property type="match status" value="1"/>
</dbReference>
<reference evidence="3 4" key="1">
    <citation type="submission" date="2024-04" db="EMBL/GenBank/DDBJ databases">
        <authorList>
            <person name="Fracassetti M."/>
        </authorList>
    </citation>
    <scope>NUCLEOTIDE SEQUENCE [LARGE SCALE GENOMIC DNA]</scope>
</reference>
<gene>
    <name evidence="3" type="ORF">LTRI10_LOCUS25479</name>
</gene>
<evidence type="ECO:0000259" key="2">
    <source>
        <dbReference type="Pfam" id="PF03478"/>
    </source>
</evidence>
<dbReference type="Pfam" id="PF03478">
    <property type="entry name" value="Beta-prop_KIB1-4"/>
    <property type="match status" value="1"/>
</dbReference>
<evidence type="ECO:0000256" key="1">
    <source>
        <dbReference type="SAM" id="MobiDB-lite"/>
    </source>
</evidence>
<feature type="region of interest" description="Disordered" evidence="1">
    <location>
        <begin position="79"/>
        <end position="98"/>
    </location>
</feature>
<dbReference type="InterPro" id="IPR005174">
    <property type="entry name" value="KIB1-4_b-propeller"/>
</dbReference>